<keyword evidence="3" id="KW-1185">Reference proteome</keyword>
<comment type="caution">
    <text evidence="2">The sequence shown here is derived from an EMBL/GenBank/DDBJ whole genome shotgun (WGS) entry which is preliminary data.</text>
</comment>
<accession>A0A974BGP9</accession>
<dbReference type="InterPro" id="IPR003497">
    <property type="entry name" value="BRO_N_domain"/>
</dbReference>
<protein>
    <submittedName>
        <fullName evidence="2">DNA damage-inducible protein D</fullName>
    </submittedName>
</protein>
<dbReference type="Proteomes" id="UP000611629">
    <property type="component" value="Unassembled WGS sequence"/>
</dbReference>
<dbReference type="RefSeq" id="WP_179236512.1">
    <property type="nucleotide sequence ID" value="NZ_JACBNQ010000001.1"/>
</dbReference>
<proteinExistence type="predicted"/>
<evidence type="ECO:0000313" key="3">
    <source>
        <dbReference type="Proteomes" id="UP000611629"/>
    </source>
</evidence>
<evidence type="ECO:0000313" key="2">
    <source>
        <dbReference type="EMBL" id="NYB72839.1"/>
    </source>
</evidence>
<name>A0A974BGP9_SEDHY</name>
<feature type="domain" description="Bro-N" evidence="1">
    <location>
        <begin position="14"/>
        <end position="103"/>
    </location>
</feature>
<evidence type="ECO:0000259" key="1">
    <source>
        <dbReference type="Pfam" id="PF02498"/>
    </source>
</evidence>
<dbReference type="NCBIfam" id="NF008573">
    <property type="entry name" value="PRK11525.1"/>
    <property type="match status" value="1"/>
</dbReference>
<dbReference type="Pfam" id="PF02498">
    <property type="entry name" value="Bro-N"/>
    <property type="match status" value="1"/>
</dbReference>
<organism evidence="2 3">
    <name type="scientific">Sedimentibacter hydroxybenzoicus DSM 7310</name>
    <dbReference type="NCBI Taxonomy" id="1123245"/>
    <lineage>
        <taxon>Bacteria</taxon>
        <taxon>Bacillati</taxon>
        <taxon>Bacillota</taxon>
        <taxon>Tissierellia</taxon>
        <taxon>Sedimentibacter</taxon>
    </lineage>
</organism>
<sequence length="285" mass="32507">MATLIASEYEQFENIKHVNENGIEFWYARELSDVLEYTQWRNFTKVIDKAMLACHNSGFECADHFAEVSKMITAAKGAKRKIADYELSRYACYLIVQNGDPRKGPIALGQTYFAIQTRRQEIADRFNELGEDEKRLVIRGEVSSWNNMLAEAAHKAGITDQVEYAQFQNAGYMGLYGGLTAADIHKRKNLKRNEKILDHMGSEELGANLFRITQTDAKLRREEPKGLEKASGIHYQVGKTVRKAIAENEGTMPEDLPTPEKSIEEIGREQLKKLKEKKELPMLDE</sequence>
<dbReference type="EMBL" id="JACBNQ010000001">
    <property type="protein sequence ID" value="NYB72839.1"/>
    <property type="molecule type" value="Genomic_DNA"/>
</dbReference>
<reference evidence="2" key="1">
    <citation type="submission" date="2020-07" db="EMBL/GenBank/DDBJ databases">
        <title>Genomic analysis of a strain of Sedimentibacter Hydroxybenzoicus DSM7310.</title>
        <authorList>
            <person name="Ma S."/>
        </authorList>
    </citation>
    <scope>NUCLEOTIDE SEQUENCE</scope>
    <source>
        <strain evidence="2">DSM 7310</strain>
    </source>
</reference>
<gene>
    <name evidence="2" type="primary">dinD</name>
    <name evidence="2" type="ORF">HZF24_01645</name>
</gene>
<dbReference type="AlphaFoldDB" id="A0A974BGP9"/>